<reference evidence="1 2" key="1">
    <citation type="submission" date="2020-08" db="EMBL/GenBank/DDBJ databases">
        <authorList>
            <person name="Koutsovoulos G."/>
            <person name="Danchin GJ E."/>
        </authorList>
    </citation>
    <scope>NUCLEOTIDE SEQUENCE [LARGE SCALE GENOMIC DNA]</scope>
</reference>
<gene>
    <name evidence="1" type="ORF">MENT_LOCUS29634</name>
</gene>
<evidence type="ECO:0000313" key="2">
    <source>
        <dbReference type="Proteomes" id="UP000580250"/>
    </source>
</evidence>
<dbReference type="Proteomes" id="UP000580250">
    <property type="component" value="Unassembled WGS sequence"/>
</dbReference>
<evidence type="ECO:0000313" key="1">
    <source>
        <dbReference type="EMBL" id="CAD2177742.1"/>
    </source>
</evidence>
<dbReference type="EMBL" id="CAJEWN010000304">
    <property type="protein sequence ID" value="CAD2177742.1"/>
    <property type="molecule type" value="Genomic_DNA"/>
</dbReference>
<sequence>MNKNFLFFFRFRLPSSAYFRLFWVFRFRLSSSVFLFSSVSSAFRLPLFKIQNSPALVCYIIIPVDIKMNSRFR</sequence>
<protein>
    <submittedName>
        <fullName evidence="1">Uncharacterized protein</fullName>
    </submittedName>
</protein>
<accession>A0A6V7VSK7</accession>
<organism evidence="1 2">
    <name type="scientific">Meloidogyne enterolobii</name>
    <name type="common">Root-knot nematode worm</name>
    <name type="synonym">Meloidogyne mayaguensis</name>
    <dbReference type="NCBI Taxonomy" id="390850"/>
    <lineage>
        <taxon>Eukaryota</taxon>
        <taxon>Metazoa</taxon>
        <taxon>Ecdysozoa</taxon>
        <taxon>Nematoda</taxon>
        <taxon>Chromadorea</taxon>
        <taxon>Rhabditida</taxon>
        <taxon>Tylenchina</taxon>
        <taxon>Tylenchomorpha</taxon>
        <taxon>Tylenchoidea</taxon>
        <taxon>Meloidogynidae</taxon>
        <taxon>Meloidogyninae</taxon>
        <taxon>Meloidogyne</taxon>
    </lineage>
</organism>
<proteinExistence type="predicted"/>
<dbReference type="AlphaFoldDB" id="A0A6V7VSK7"/>
<name>A0A6V7VSK7_MELEN</name>
<comment type="caution">
    <text evidence="1">The sequence shown here is derived from an EMBL/GenBank/DDBJ whole genome shotgun (WGS) entry which is preliminary data.</text>
</comment>